<dbReference type="Pfam" id="PF00002">
    <property type="entry name" value="7tm_2"/>
    <property type="match status" value="1"/>
</dbReference>
<feature type="transmembrane region" description="Helical" evidence="7">
    <location>
        <begin position="1953"/>
        <end position="1974"/>
    </location>
</feature>
<dbReference type="SUPFAM" id="SSF81321">
    <property type="entry name" value="Family A G protein-coupled receptor-like"/>
    <property type="match status" value="1"/>
</dbReference>
<dbReference type="GO" id="GO:0004930">
    <property type="term" value="F:G protein-coupled receptor activity"/>
    <property type="evidence" value="ECO:0007669"/>
    <property type="project" value="InterPro"/>
</dbReference>
<keyword evidence="3 7" id="KW-1133">Transmembrane helix</keyword>
<dbReference type="Gene3D" id="2.60.220.50">
    <property type="match status" value="1"/>
</dbReference>
<feature type="transmembrane region" description="Helical" evidence="7">
    <location>
        <begin position="1980"/>
        <end position="2000"/>
    </location>
</feature>
<dbReference type="InterPro" id="IPR017981">
    <property type="entry name" value="GPCR_2-like_7TM"/>
</dbReference>
<evidence type="ECO:0000256" key="6">
    <source>
        <dbReference type="SAM" id="MobiDB-lite"/>
    </source>
</evidence>
<reference evidence="11 12" key="1">
    <citation type="submission" date="2017-06" db="EMBL/GenBank/DDBJ databases">
        <title>A platform for efficient transgenesis in Macrostomum lignano, a flatworm model organism for stem cell research.</title>
        <authorList>
            <person name="Berezikov E."/>
        </authorList>
    </citation>
    <scope>NUCLEOTIDE SEQUENCE [LARGE SCALE GENOMIC DNA]</scope>
    <source>
        <strain evidence="11">DV1</strain>
        <tissue evidence="11">Whole organism</tissue>
    </source>
</reference>
<feature type="region of interest" description="Disordered" evidence="6">
    <location>
        <begin position="2044"/>
        <end position="2137"/>
    </location>
</feature>
<feature type="compositionally biased region" description="Low complexity" evidence="6">
    <location>
        <begin position="2094"/>
        <end position="2111"/>
    </location>
</feature>
<dbReference type="InterPro" id="IPR013320">
    <property type="entry name" value="ConA-like_dom_sf"/>
</dbReference>
<evidence type="ECO:0000313" key="11">
    <source>
        <dbReference type="EMBL" id="PAA69041.1"/>
    </source>
</evidence>
<feature type="transmembrane region" description="Helical" evidence="7">
    <location>
        <begin position="1871"/>
        <end position="1894"/>
    </location>
</feature>
<dbReference type="EMBL" id="NIVC01001354">
    <property type="protein sequence ID" value="PAA69041.1"/>
    <property type="molecule type" value="Genomic_DNA"/>
</dbReference>
<dbReference type="GO" id="GO:0005886">
    <property type="term" value="C:plasma membrane"/>
    <property type="evidence" value="ECO:0007669"/>
    <property type="project" value="UniProtKB-SubCell"/>
</dbReference>
<dbReference type="Gene3D" id="1.20.1070.10">
    <property type="entry name" value="Rhodopsin 7-helix transmembrane proteins"/>
    <property type="match status" value="1"/>
</dbReference>
<sequence length="2137" mass="235349">MTGTASGLDTSCCVDCPDEDLTVNVPGFTEADNITNALNGELSFKVSLETGLDASDSKAVKCVGTSDTCITLGKLVNDAPYGRACLQEPEKCDYGLSASVWVNFTYDTVLKEVLLSTLSDSGQGFQFYVELGKLTVLVVGAKGRWIASVDNFDMKVFKWRLLGFTWERSTGIIQIYIDSDVRTFYYSATYSEPNAQGPAATDIVMGCELTPTGSKSFLKAIVIHPAIWLWPIQQENLILLTGALVYKLIKYQAPATTAVPTTAPTPAFPYSSILKEARLDAGDPNPFYAMADYYLRGYDLQGNVSAAVNNITVTEENSRNSTGLAHFKFTSTPAMFTISGFDTVCLGNNASCTNGGISMSMWIGPFQQLPTIIMEVIRFNVISVTVCNSSSGDVTLRVQAGARQITARIKFKQWTNIGIVYDTRGSIPVLTGYVNGINVGSTTEFTGSPLDTHLGKVTLGSSTAPIGVLFNDLAVWYHPLEDFEAHRFLGYTRDQLRHIRESTFYWTTDEFVLADGIALNGPSNYRLKSQYRLNSAGIIGSAIKFEPDRYNKSMATRLDGNWHGQIFLGNEFAKTPTEKSIMWYGECITDPYQRQCQISGLSMHMWINIKSIDPIKKQFFFSSGDLGDARSSTLDSRGISLFTTGNLLGVSLSTDRNDWAIVIDSNRYDLNEWFNIGFTWREQEGMRLFLNGTDYGIKNLHPDVSYKAYDKHTRAVIGRFDDDQNSTWKSNSEWVMGNFAFSDVVFYDKWMSPEEFARSVGSINNRYYASADLLVYGEDVIDTDFPLMKQAWLYGVPIGPNGFVSSYSGYAMINTNGEVGVKAYKANECPRSLSDCKFQVLLSTWIQVRSKANDTSFTVLSLGSESDSKEGFGLSIASDNTLRAWVKRSGQSYKMVTKSGVKVRLNRWLNLGLLLNKNTFYPTIFLNGTNVSMSLEYTSVNPAVSDNTAPGTLKLGANNAEATSSGSFLAYIVSGWYGATVLKNHMNQMLGIQSSQYELIGMSDEFWTVSGLWNSLQPRPLQGVNVQLDNDKYDMESGAMCTTGSGGSYISLGDLQDSCLQNTAPCKAYILTINFKPRMPTTPGRKYVFSSGGQNAGHLGTAISISSEGFLIATVRSANKTCEAMVPFNYTEWIQLQVRWYSEAAIAIKVNEETISSRVGANSTCWQEWNDNATFSDGQLGKVNNNVTNALSACFSEVMFMYQLLGSSGSLDLNVGPANCYEQQTVHVPLYSAGQTNYANKPNQSRLFSQKESVDIGTDACFFTAAGCPEGVVLSFWLKVASGLSVNTEVEVFNTGFDAAQGVQVKIMKDDNKGFIIVADANLNGKSRRVEGSKHHDQVAFDTWVNVAISVGSDAIELYQNGIRVRAATKFSARDLPLPTGSTVSFGSPSVQIVASDLVIWNESPLNCLDPNKNRKLITGDCSTPTATLEASCMPENASSCMSAIENNMCLDPRFDNVAVIDLSGQLFSSLTETETACGVIYNTAKTKGVSQGFIQSSLNILTRVCDNLVIPSTVDNDTLLATVKEFSRAFSAVLDPKFTDSYRGLVDKGAINPATIFASIENFAIRLAGNVKTDCSPVLLTEGGMHWSTQKIGPGCSGKENNRIGYYDKTHKNWKKTKDAVHIPNFLASSSVSDFLMVCVVYDGVENLLSYSATNETTYSNIVNSTIELKVNSRVMSLWLSLPVSPKPVNFTLMLLDPNLKKKEGTLKYETRCAFWHPTENKWSTEGCYKDSEDEDSVNCRCDHMTSFAILMQPVPQAEDNIHARILSILTYILIILSLICLLIFIIVIACSKRLRGERYIIHLNLAGALFVAQLAFLFTQIARDNADFCKAIAIIMHLFFVATFAMLFIESLWVFYAVTKGIIRGRLKWWLPVAWLIPVVIVGIVGGINSGAYGGPHCWITGVYIWAFLGPLVAFGCLSLLVCLIVVCNLSEPAIKRKDILNDLRNHTHQCAFLIPLMIIAWLFGILLVQWYNIPIEYFFVIFNASQGIWVFVCFGLFNPDFREVICLRRSRSSVASSSVSITGVQDINSSKTSFETGSQVAIVPKSASSPKQKGKKPQEQQQQQPSAPVYYSGKPKKQQRDSDDEEETSNSRARLQAGSARSLRSSSANLGVETEADRPGTPRTEKFTPPGTVE</sequence>
<accession>A0A267F5K5</accession>
<comment type="caution">
    <text evidence="11">The sequence shown here is derived from an EMBL/GenBank/DDBJ whole genome shotgun (WGS) entry which is preliminary data.</text>
</comment>
<evidence type="ECO:0000256" key="7">
    <source>
        <dbReference type="SAM" id="Phobius"/>
    </source>
</evidence>
<dbReference type="Proteomes" id="UP000215902">
    <property type="component" value="Unassembled WGS sequence"/>
</dbReference>
<organism evidence="11 12">
    <name type="scientific">Macrostomum lignano</name>
    <dbReference type="NCBI Taxonomy" id="282301"/>
    <lineage>
        <taxon>Eukaryota</taxon>
        <taxon>Metazoa</taxon>
        <taxon>Spiralia</taxon>
        <taxon>Lophotrochozoa</taxon>
        <taxon>Platyhelminthes</taxon>
        <taxon>Rhabditophora</taxon>
        <taxon>Macrostomorpha</taxon>
        <taxon>Macrostomida</taxon>
        <taxon>Macrostomidae</taxon>
        <taxon>Macrostomum</taxon>
    </lineage>
</organism>
<dbReference type="EMBL" id="NIVC01001391">
    <property type="protein sequence ID" value="PAA68503.1"/>
    <property type="molecule type" value="Genomic_DNA"/>
</dbReference>
<dbReference type="OrthoDB" id="10034530at2759"/>
<evidence type="ECO:0000313" key="12">
    <source>
        <dbReference type="Proteomes" id="UP000215902"/>
    </source>
</evidence>
<dbReference type="PANTHER" id="PTHR12011:SF347">
    <property type="entry name" value="FI21270P1-RELATED"/>
    <property type="match status" value="1"/>
</dbReference>
<comment type="subcellular location">
    <subcellularLocation>
        <location evidence="1">Membrane</location>
        <topology evidence="1">Multi-pass membrane protein</topology>
    </subcellularLocation>
</comment>
<feature type="transmembrane region" description="Helical" evidence="7">
    <location>
        <begin position="1770"/>
        <end position="1791"/>
    </location>
</feature>
<gene>
    <name evidence="11" type="ORF">BOX15_Mlig003708g2</name>
    <name evidence="10" type="ORF">BOX15_Mlig003708g3</name>
</gene>
<feature type="compositionally biased region" description="Low complexity" evidence="6">
    <location>
        <begin position="2062"/>
        <end position="2071"/>
    </location>
</feature>
<dbReference type="Gene3D" id="2.60.120.200">
    <property type="match status" value="5"/>
</dbReference>
<dbReference type="InterPro" id="IPR057244">
    <property type="entry name" value="GAIN_B"/>
</dbReference>
<feature type="domain" description="GAIN-B" evidence="8">
    <location>
        <begin position="1601"/>
        <end position="1759"/>
    </location>
</feature>
<name>A0A267F5K5_9PLAT</name>
<dbReference type="PANTHER" id="PTHR12011">
    <property type="entry name" value="ADHESION G-PROTEIN COUPLED RECEPTOR"/>
    <property type="match status" value="1"/>
</dbReference>
<keyword evidence="2 7" id="KW-0812">Transmembrane</keyword>
<dbReference type="Pfam" id="PF13385">
    <property type="entry name" value="Laminin_G_3"/>
    <property type="match status" value="2"/>
</dbReference>
<evidence type="ECO:0000256" key="1">
    <source>
        <dbReference type="ARBA" id="ARBA00004141"/>
    </source>
</evidence>
<evidence type="ECO:0000259" key="9">
    <source>
        <dbReference type="PROSITE" id="PS50261"/>
    </source>
</evidence>
<dbReference type="STRING" id="282301.A0A267F5K5"/>
<evidence type="ECO:0000259" key="8">
    <source>
        <dbReference type="PROSITE" id="PS50221"/>
    </source>
</evidence>
<evidence type="ECO:0000256" key="4">
    <source>
        <dbReference type="ARBA" id="ARBA00023136"/>
    </source>
</evidence>
<evidence type="ECO:0000256" key="5">
    <source>
        <dbReference type="ARBA" id="ARBA00023157"/>
    </source>
</evidence>
<dbReference type="InterPro" id="IPR046338">
    <property type="entry name" value="GAIN_dom_sf"/>
</dbReference>
<proteinExistence type="predicted"/>
<keyword evidence="12" id="KW-1185">Reference proteome</keyword>
<keyword evidence="5" id="KW-1015">Disulfide bond</keyword>
<feature type="transmembrane region" description="Helical" evidence="7">
    <location>
        <begin position="1906"/>
        <end position="1932"/>
    </location>
</feature>
<dbReference type="SUPFAM" id="SSF49899">
    <property type="entry name" value="Concanavalin A-like lectins/glucanases"/>
    <property type="match status" value="5"/>
</dbReference>
<evidence type="ECO:0008006" key="13">
    <source>
        <dbReference type="Google" id="ProtNLM"/>
    </source>
</evidence>
<dbReference type="InterPro" id="IPR000832">
    <property type="entry name" value="GPCR_2_secretin-like"/>
</dbReference>
<dbReference type="InterPro" id="IPR000203">
    <property type="entry name" value="GPS"/>
</dbReference>
<dbReference type="PROSITE" id="PS50261">
    <property type="entry name" value="G_PROTEIN_RECEP_F2_4"/>
    <property type="match status" value="1"/>
</dbReference>
<protein>
    <recommendedName>
        <fullName evidence="13">GPS domain-containing protein</fullName>
    </recommendedName>
</protein>
<keyword evidence="4 7" id="KW-0472">Membrane</keyword>
<dbReference type="PROSITE" id="PS50221">
    <property type="entry name" value="GAIN_B"/>
    <property type="match status" value="1"/>
</dbReference>
<dbReference type="GO" id="GO:0007166">
    <property type="term" value="P:cell surface receptor signaling pathway"/>
    <property type="evidence" value="ECO:0007669"/>
    <property type="project" value="InterPro"/>
</dbReference>
<evidence type="ECO:0000256" key="3">
    <source>
        <dbReference type="ARBA" id="ARBA00022989"/>
    </source>
</evidence>
<feature type="transmembrane region" description="Helical" evidence="7">
    <location>
        <begin position="1836"/>
        <end position="1859"/>
    </location>
</feature>
<dbReference type="Pfam" id="PF01825">
    <property type="entry name" value="GPS"/>
    <property type="match status" value="1"/>
</dbReference>
<feature type="transmembrane region" description="Helical" evidence="7">
    <location>
        <begin position="1803"/>
        <end position="1824"/>
    </location>
</feature>
<evidence type="ECO:0000256" key="2">
    <source>
        <dbReference type="ARBA" id="ARBA00022692"/>
    </source>
</evidence>
<feature type="domain" description="G-protein coupled receptors family 2 profile 2" evidence="9">
    <location>
        <begin position="1768"/>
        <end position="2001"/>
    </location>
</feature>
<feature type="compositionally biased region" description="Basic and acidic residues" evidence="6">
    <location>
        <begin position="2118"/>
        <end position="2129"/>
    </location>
</feature>
<dbReference type="SMART" id="SM00303">
    <property type="entry name" value="GPS"/>
    <property type="match status" value="1"/>
</dbReference>
<evidence type="ECO:0000313" key="10">
    <source>
        <dbReference type="EMBL" id="PAA68503.1"/>
    </source>
</evidence>